<organism evidence="2 3">
    <name type="scientific">Nocardioides furvisabuli</name>
    <dbReference type="NCBI Taxonomy" id="375542"/>
    <lineage>
        <taxon>Bacteria</taxon>
        <taxon>Bacillati</taxon>
        <taxon>Actinomycetota</taxon>
        <taxon>Actinomycetes</taxon>
        <taxon>Propionibacteriales</taxon>
        <taxon>Nocardioidaceae</taxon>
        <taxon>Nocardioides</taxon>
    </lineage>
</organism>
<evidence type="ECO:0000313" key="2">
    <source>
        <dbReference type="EMBL" id="GAA2095578.1"/>
    </source>
</evidence>
<evidence type="ECO:0000313" key="3">
    <source>
        <dbReference type="Proteomes" id="UP001501161"/>
    </source>
</evidence>
<comment type="caution">
    <text evidence="2">The sequence shown here is derived from an EMBL/GenBank/DDBJ whole genome shotgun (WGS) entry which is preliminary data.</text>
</comment>
<keyword evidence="3" id="KW-1185">Reference proteome</keyword>
<protein>
    <recommendedName>
        <fullName evidence="1">CHAT domain-containing protein</fullName>
    </recommendedName>
</protein>
<dbReference type="Proteomes" id="UP001501161">
    <property type="component" value="Unassembled WGS sequence"/>
</dbReference>
<name>A0ABP5I7P5_9ACTN</name>
<dbReference type="SUPFAM" id="SSF48452">
    <property type="entry name" value="TPR-like"/>
    <property type="match status" value="2"/>
</dbReference>
<dbReference type="Pfam" id="PF12770">
    <property type="entry name" value="CHAT"/>
    <property type="match status" value="1"/>
</dbReference>
<evidence type="ECO:0000259" key="1">
    <source>
        <dbReference type="Pfam" id="PF12770"/>
    </source>
</evidence>
<gene>
    <name evidence="2" type="ORF">GCM10009726_02910</name>
</gene>
<dbReference type="PANTHER" id="PTHR10098:SF108">
    <property type="entry name" value="TETRATRICOPEPTIDE REPEAT PROTEIN 28"/>
    <property type="match status" value="1"/>
</dbReference>
<accession>A0ABP5I7P5</accession>
<proteinExistence type="predicted"/>
<dbReference type="EMBL" id="BAAAMQ010000005">
    <property type="protein sequence ID" value="GAA2095578.1"/>
    <property type="molecule type" value="Genomic_DNA"/>
</dbReference>
<dbReference type="InterPro" id="IPR011990">
    <property type="entry name" value="TPR-like_helical_dom_sf"/>
</dbReference>
<dbReference type="PANTHER" id="PTHR10098">
    <property type="entry name" value="RAPSYN-RELATED"/>
    <property type="match status" value="1"/>
</dbReference>
<sequence>MESAQVLDEIRKDGRVDRDEAEELLRTLFADPGAARVRAEHELVPHHDPAVTSIGHQVVGIVLRDLGETDEALARLRTSLRCARRSGDPTRVADAMATLGGSLCTAGRMRAGLRYLDEAAATLDGVPLARVLVRRAYVQGYLQSRFEESAADLRRARGLFAGSGDEVWEARALNLHGLVAARLGDLESAAEAFAEYGGMSARLGDGDGVAIAHHNTGWLAAIRGDLPQALERYADAAGCYDDLCVTNVDLVLDQAAAYLSGGLAHDALAAVEAALVARPLQEREHADLLVAVAEAALAAGDWQRAVTAADEGSALMRAQSRPVRRLEADLLALTARERAGQPAAPLLRRVERVVAGLREADAPELPRALLLGAGLARQVRSLRAAGLAADWLAEATTYRRAPTSAVRALGWLAQAHLREGSGAPSDVLRACDLGLRALDEHQATLGSQELRAGSSGHGASLAELGTRTALASGDARRLLRWSERWRATALATASGSGAHDPRALADLAALRAQRRRVEEARAEGSPTDGLESRAARLEQQVRRRMLQARGSGVAARALDVGVLLDSLAEDDTVLVELTEIDGVLHALVAGRGRVRHLVVGDAAAGAAAVDFSLFAMRQAARGRRSQLDVAGARLERSLLGTALDGVGESRVVVSGTSALQGVPWGLLPSLAHRPVTSTPSARLWLRARAAAPAEDARRVMLVGPGLGSGGAEVPAVAAQDPDAEVLDGEAATVAAALAALDGASLAHVAAHGHFREDSPLFSALTLADGPLLVHDLQRLEHPPHRVVLSACESGVMAPVGDEELLGLAAALLSMGTAGVVSSLAEVDDAATVEVMVALHARLRSGGGLGDALLAARTVAAGDPVLAATAASFTVLGT</sequence>
<dbReference type="Gene3D" id="1.25.40.10">
    <property type="entry name" value="Tetratricopeptide repeat domain"/>
    <property type="match status" value="1"/>
</dbReference>
<reference evidence="3" key="1">
    <citation type="journal article" date="2019" name="Int. J. Syst. Evol. Microbiol.">
        <title>The Global Catalogue of Microorganisms (GCM) 10K type strain sequencing project: providing services to taxonomists for standard genome sequencing and annotation.</title>
        <authorList>
            <consortium name="The Broad Institute Genomics Platform"/>
            <consortium name="The Broad Institute Genome Sequencing Center for Infectious Disease"/>
            <person name="Wu L."/>
            <person name="Ma J."/>
        </authorList>
    </citation>
    <scope>NUCLEOTIDE SEQUENCE [LARGE SCALE GENOMIC DNA]</scope>
    <source>
        <strain evidence="3">JCM 13813</strain>
    </source>
</reference>
<dbReference type="InterPro" id="IPR024983">
    <property type="entry name" value="CHAT_dom"/>
</dbReference>
<feature type="domain" description="CHAT" evidence="1">
    <location>
        <begin position="644"/>
        <end position="862"/>
    </location>
</feature>